<reference evidence="4" key="1">
    <citation type="journal article" date="2023" name="Int. J. Syst. Evol. Microbiol.">
        <title>Mesoterricola silvestris gen. nov., sp. nov., Mesoterricola sediminis sp. nov., Geothrix oryzae sp. nov., Geothrix edaphica sp. nov., Geothrix rubra sp. nov., and Geothrix limicola sp. nov., six novel members of Acidobacteriota isolated from soils.</title>
        <authorList>
            <person name="Itoh H."/>
            <person name="Sugisawa Y."/>
            <person name="Mise K."/>
            <person name="Xu Z."/>
            <person name="Kuniyasu M."/>
            <person name="Ushijima N."/>
            <person name="Kawano K."/>
            <person name="Kobayashi E."/>
            <person name="Shiratori Y."/>
            <person name="Masuda Y."/>
            <person name="Senoo K."/>
        </authorList>
    </citation>
    <scope>NUCLEOTIDE SEQUENCE [LARGE SCALE GENOMIC DNA]</scope>
    <source>
        <strain evidence="4">W79</strain>
    </source>
</reference>
<dbReference type="AlphaFoldDB" id="A0AA48KA39"/>
<dbReference type="KEGG" id="msil:METEAL_33850"/>
<dbReference type="PANTHER" id="PTHR23150">
    <property type="entry name" value="SULFATASE MODIFYING FACTOR 1, 2"/>
    <property type="match status" value="1"/>
</dbReference>
<dbReference type="InterPro" id="IPR042095">
    <property type="entry name" value="SUMF_sf"/>
</dbReference>
<proteinExistence type="predicted"/>
<feature type="signal peptide" evidence="1">
    <location>
        <begin position="1"/>
        <end position="17"/>
    </location>
</feature>
<evidence type="ECO:0000313" key="3">
    <source>
        <dbReference type="EMBL" id="BDU74211.1"/>
    </source>
</evidence>
<keyword evidence="1" id="KW-0732">Signal</keyword>
<dbReference type="InterPro" id="IPR005532">
    <property type="entry name" value="SUMF_dom"/>
</dbReference>
<dbReference type="PANTHER" id="PTHR23150:SF19">
    <property type="entry name" value="FORMYLGLYCINE-GENERATING ENZYME"/>
    <property type="match status" value="1"/>
</dbReference>
<dbReference type="PROSITE" id="PS51257">
    <property type="entry name" value="PROKAR_LIPOPROTEIN"/>
    <property type="match status" value="1"/>
</dbReference>
<name>A0AA48KA39_9BACT</name>
<evidence type="ECO:0000259" key="2">
    <source>
        <dbReference type="Pfam" id="PF03781"/>
    </source>
</evidence>
<dbReference type="InterPro" id="IPR051043">
    <property type="entry name" value="Sulfatase_Mod_Factor_Kinase"/>
</dbReference>
<organism evidence="3 4">
    <name type="scientific">Mesoterricola silvestris</name>
    <dbReference type="NCBI Taxonomy" id="2927979"/>
    <lineage>
        <taxon>Bacteria</taxon>
        <taxon>Pseudomonadati</taxon>
        <taxon>Acidobacteriota</taxon>
        <taxon>Holophagae</taxon>
        <taxon>Holophagales</taxon>
        <taxon>Holophagaceae</taxon>
        <taxon>Mesoterricola</taxon>
    </lineage>
</organism>
<dbReference type="RefSeq" id="WP_316412887.1">
    <property type="nucleotide sequence ID" value="NZ_AP027080.1"/>
</dbReference>
<feature type="chain" id="PRO_5041291903" description="Sulfatase-modifying factor enzyme-like domain-containing protein" evidence="1">
    <location>
        <begin position="18"/>
        <end position="608"/>
    </location>
</feature>
<dbReference type="Proteomes" id="UP001238179">
    <property type="component" value="Chromosome"/>
</dbReference>
<keyword evidence="4" id="KW-1185">Reference proteome</keyword>
<gene>
    <name evidence="3" type="ORF">METEAL_33850</name>
</gene>
<evidence type="ECO:0000313" key="4">
    <source>
        <dbReference type="Proteomes" id="UP001238179"/>
    </source>
</evidence>
<accession>A0AA48KA39</accession>
<dbReference type="SUPFAM" id="SSF56436">
    <property type="entry name" value="C-type lectin-like"/>
    <property type="match status" value="1"/>
</dbReference>
<sequence length="608" mass="63443">MNPLRMTLCALALWALAGCGGQKSNGADAPGVNAAITITPGPARVTVGGTLAFSAQLSLGGGFRWTVVPAGLGTFSADGVFTSTAPGTGVVVATWDRDTRYVGTTPLQTLPVPDSTITSPAVADVAAPALTASVPDQPGSSYAWTLQGGTITAGEGTRQITFVPLAPGQIVVSCTVTNALQVSTDHTWPIQVVAAPAITRFTGLPVLVRPGASTALYASFRGTRGVVEPGHLPITDGGSIPVSPLQTTDFTLTVFNEAGASVTAQATVLVGDPCPPQDPAPGTLWLDPATGLQMVYCPPGTFSMGASADDADAQDNERPAHAVAFAQGFWLSRTKVTQAQWQAIMGDNPSFFQDGAACSRFGASPTRPVEQVSWQDAQEYLGRLNDRLGWSLYRLPSEAEWEYACRAGTTTRFPWGDEASGAQAAPLAWFDANAALVAWPVATLTPNAWNLSDMAGDAMEWVADSYQPEYLGAPAGGQAVLGLATPSRTLRGSSWNDGLRHLRSSARFTRVQTERLRTVGFRVARPLCAAPVIWDLQASPASLPAGGGKVTLTWRVDGADRVRFDQGLGDVTAIRTLTVQVSASTGFALAAENSGGWAMATVNVEVAR</sequence>
<dbReference type="InterPro" id="IPR016187">
    <property type="entry name" value="CTDL_fold"/>
</dbReference>
<evidence type="ECO:0000256" key="1">
    <source>
        <dbReference type="SAM" id="SignalP"/>
    </source>
</evidence>
<dbReference type="GO" id="GO:0120147">
    <property type="term" value="F:formylglycine-generating oxidase activity"/>
    <property type="evidence" value="ECO:0007669"/>
    <property type="project" value="TreeGrafter"/>
</dbReference>
<dbReference type="Pfam" id="PF03781">
    <property type="entry name" value="FGE-sulfatase"/>
    <property type="match status" value="1"/>
</dbReference>
<dbReference type="Gene3D" id="3.90.1580.10">
    <property type="entry name" value="paralog of FGE (formylglycine-generating enzyme)"/>
    <property type="match status" value="1"/>
</dbReference>
<dbReference type="EMBL" id="AP027080">
    <property type="protein sequence ID" value="BDU74211.1"/>
    <property type="molecule type" value="Genomic_DNA"/>
</dbReference>
<protein>
    <recommendedName>
        <fullName evidence="2">Sulfatase-modifying factor enzyme-like domain-containing protein</fullName>
    </recommendedName>
</protein>
<feature type="domain" description="Sulfatase-modifying factor enzyme-like" evidence="2">
    <location>
        <begin position="293"/>
        <end position="525"/>
    </location>
</feature>